<name>A0A0C9Y1U6_9AGAM</name>
<organism evidence="1 2">
    <name type="scientific">Pisolithus microcarpus 441</name>
    <dbReference type="NCBI Taxonomy" id="765257"/>
    <lineage>
        <taxon>Eukaryota</taxon>
        <taxon>Fungi</taxon>
        <taxon>Dikarya</taxon>
        <taxon>Basidiomycota</taxon>
        <taxon>Agaricomycotina</taxon>
        <taxon>Agaricomycetes</taxon>
        <taxon>Agaricomycetidae</taxon>
        <taxon>Boletales</taxon>
        <taxon>Sclerodermatineae</taxon>
        <taxon>Pisolithaceae</taxon>
        <taxon>Pisolithus</taxon>
    </lineage>
</organism>
<sequence>MPQASIRREMLSILDYMAIAVTQMRNEATMDILDSSDFDWSDTESSISSSTSLSLSPMVLSPLSPASSIYSPDGSMSLDSGTASSIDTFSMTEAIAAPYAKFLDAIRALRDEVEAARILERPLEPMLRASQLHLLHHFAEFRPNLFRKRLRVDPLIFDDILGQISGHPIFQNQSNNKQLPVAIQLAVFLFRAGHYGNACAPEDVVQWAGVSVGTVVNCTHRVMAALLDQHDEFIFIPHVRSEEMRQA</sequence>
<evidence type="ECO:0000313" key="2">
    <source>
        <dbReference type="Proteomes" id="UP000054018"/>
    </source>
</evidence>
<dbReference type="EMBL" id="KN833799">
    <property type="protein sequence ID" value="KIK18705.1"/>
    <property type="molecule type" value="Genomic_DNA"/>
</dbReference>
<dbReference type="OrthoDB" id="7788538at2759"/>
<reference evidence="2" key="2">
    <citation type="submission" date="2015-01" db="EMBL/GenBank/DDBJ databases">
        <title>Evolutionary Origins and Diversification of the Mycorrhizal Mutualists.</title>
        <authorList>
            <consortium name="DOE Joint Genome Institute"/>
            <consortium name="Mycorrhizal Genomics Consortium"/>
            <person name="Kohler A."/>
            <person name="Kuo A."/>
            <person name="Nagy L.G."/>
            <person name="Floudas D."/>
            <person name="Copeland A."/>
            <person name="Barry K.W."/>
            <person name="Cichocki N."/>
            <person name="Veneault-Fourrey C."/>
            <person name="LaButti K."/>
            <person name="Lindquist E.A."/>
            <person name="Lipzen A."/>
            <person name="Lundell T."/>
            <person name="Morin E."/>
            <person name="Murat C."/>
            <person name="Riley R."/>
            <person name="Ohm R."/>
            <person name="Sun H."/>
            <person name="Tunlid A."/>
            <person name="Henrissat B."/>
            <person name="Grigoriev I.V."/>
            <person name="Hibbett D.S."/>
            <person name="Martin F."/>
        </authorList>
    </citation>
    <scope>NUCLEOTIDE SEQUENCE [LARGE SCALE GENOMIC DNA]</scope>
    <source>
        <strain evidence="2">441</strain>
    </source>
</reference>
<protein>
    <submittedName>
        <fullName evidence="1">Uncharacterized protein</fullName>
    </submittedName>
</protein>
<proteinExistence type="predicted"/>
<reference evidence="1 2" key="1">
    <citation type="submission" date="2014-04" db="EMBL/GenBank/DDBJ databases">
        <authorList>
            <consortium name="DOE Joint Genome Institute"/>
            <person name="Kuo A."/>
            <person name="Kohler A."/>
            <person name="Costa M.D."/>
            <person name="Nagy L.G."/>
            <person name="Floudas D."/>
            <person name="Copeland A."/>
            <person name="Barry K.W."/>
            <person name="Cichocki N."/>
            <person name="Veneault-Fourrey C."/>
            <person name="LaButti K."/>
            <person name="Lindquist E.A."/>
            <person name="Lipzen A."/>
            <person name="Lundell T."/>
            <person name="Morin E."/>
            <person name="Murat C."/>
            <person name="Sun H."/>
            <person name="Tunlid A."/>
            <person name="Henrissat B."/>
            <person name="Grigoriev I.V."/>
            <person name="Hibbett D.S."/>
            <person name="Martin F."/>
            <person name="Nordberg H.P."/>
            <person name="Cantor M.N."/>
            <person name="Hua S.X."/>
        </authorList>
    </citation>
    <scope>NUCLEOTIDE SEQUENCE [LARGE SCALE GENOMIC DNA]</scope>
    <source>
        <strain evidence="1 2">441</strain>
    </source>
</reference>
<evidence type="ECO:0000313" key="1">
    <source>
        <dbReference type="EMBL" id="KIK18705.1"/>
    </source>
</evidence>
<dbReference type="STRING" id="765257.A0A0C9Y1U6"/>
<dbReference type="AlphaFoldDB" id="A0A0C9Y1U6"/>
<dbReference type="Proteomes" id="UP000054018">
    <property type="component" value="Unassembled WGS sequence"/>
</dbReference>
<dbReference type="HOGENOM" id="CLU_018552_1_4_1"/>
<keyword evidence="2" id="KW-1185">Reference proteome</keyword>
<gene>
    <name evidence="1" type="ORF">PISMIDRAFT_14194</name>
</gene>
<accession>A0A0C9Y1U6</accession>